<dbReference type="GO" id="GO:0005737">
    <property type="term" value="C:cytoplasm"/>
    <property type="evidence" value="ECO:0007669"/>
    <property type="project" value="UniProtKB-SubCell"/>
</dbReference>
<dbReference type="Pfam" id="PF04397">
    <property type="entry name" value="LytTR"/>
    <property type="match status" value="1"/>
</dbReference>
<dbReference type="PIRSF" id="PIRSF036612">
    <property type="entry name" value="ABC_ATP_LytTR"/>
    <property type="match status" value="1"/>
</dbReference>
<evidence type="ECO:0000259" key="2">
    <source>
        <dbReference type="PROSITE" id="PS50930"/>
    </source>
</evidence>
<name>A0A418IMZ1_STAXY</name>
<dbReference type="OrthoDB" id="9809318at2"/>
<gene>
    <name evidence="3" type="ORF">BU097_08335</name>
</gene>
<dbReference type="InterPro" id="IPR027417">
    <property type="entry name" value="P-loop_NTPase"/>
</dbReference>
<dbReference type="SUPFAM" id="SSF52540">
    <property type="entry name" value="P-loop containing nucleoside triphosphate hydrolases"/>
    <property type="match status" value="1"/>
</dbReference>
<keyword evidence="4" id="KW-1185">Reference proteome</keyword>
<comment type="subcellular location">
    <subcellularLocation>
        <location evidence="1">Cytoplasm</location>
    </subcellularLocation>
</comment>
<keyword evidence="3" id="KW-0547">Nucleotide-binding</keyword>
<dbReference type="Gene3D" id="2.40.50.1020">
    <property type="entry name" value="LytTr DNA-binding domain"/>
    <property type="match status" value="1"/>
</dbReference>
<dbReference type="PANTHER" id="PTHR37299:SF1">
    <property type="entry name" value="STAGE 0 SPORULATION PROTEIN A HOMOLOG"/>
    <property type="match status" value="1"/>
</dbReference>
<comment type="caution">
    <text evidence="3">The sequence shown here is derived from an EMBL/GenBank/DDBJ whole genome shotgun (WGS) entry which is preliminary data.</text>
</comment>
<dbReference type="PANTHER" id="PTHR37299">
    <property type="entry name" value="TRANSCRIPTIONAL REGULATOR-RELATED"/>
    <property type="match status" value="1"/>
</dbReference>
<keyword evidence="3" id="KW-0067">ATP-binding</keyword>
<accession>A0A418IMZ1</accession>
<dbReference type="GO" id="GO:0003677">
    <property type="term" value="F:DNA binding"/>
    <property type="evidence" value="ECO:0007669"/>
    <property type="project" value="InterPro"/>
</dbReference>
<evidence type="ECO:0000256" key="1">
    <source>
        <dbReference type="ARBA" id="ARBA00004496"/>
    </source>
</evidence>
<dbReference type="GO" id="GO:0005524">
    <property type="term" value="F:ATP binding"/>
    <property type="evidence" value="ECO:0007669"/>
    <property type="project" value="UniProtKB-KW"/>
</dbReference>
<dbReference type="PROSITE" id="PS50930">
    <property type="entry name" value="HTH_LYTTR"/>
    <property type="match status" value="1"/>
</dbReference>
<dbReference type="EMBL" id="QXUL01000038">
    <property type="protein sequence ID" value="RIN10491.1"/>
    <property type="molecule type" value="Genomic_DNA"/>
</dbReference>
<reference evidence="3 4" key="1">
    <citation type="journal article" date="2016" name="Front. Microbiol.">
        <title>Comprehensive Phylogenetic Analysis of Bovine Non-aureus Staphylococci Species Based on Whole-Genome Sequencing.</title>
        <authorList>
            <person name="Naushad S."/>
            <person name="Barkema H.W."/>
            <person name="Luby C."/>
            <person name="Condas L.A."/>
            <person name="Nobrega D.B."/>
            <person name="Carson D.A."/>
            <person name="De Buck J."/>
        </authorList>
    </citation>
    <scope>NUCLEOTIDE SEQUENCE [LARGE SCALE GENOMIC DNA]</scope>
    <source>
        <strain evidence="3 4">SNUC 102</strain>
    </source>
</reference>
<dbReference type="InterPro" id="IPR012046">
    <property type="entry name" value="LytTR_ABC"/>
</dbReference>
<sequence>MTNFTINPEIINGESLPLFSLTISDSHTTAVYSDTDLQAELVRVLRNNTNISICDQQEGLYMRLTVENNITFFHKWFGCKTPLPEILVQFELQSCAKNPLHECSESEIRRVYFAKYYMSGVNNSMVFCEPIHGVDVRTINTFINMLQTMKDYPIPVLILVSNMEHALLIGDIAYKLQHNGLKLVEIVEEDKITPELESSGASMTTNLFKISAKVDDKIILFDPPEIDYIESRNGNAMIVINDESYAMDSSLTEVEKKLSVYGFYRCHRSYIVNLQKVREIITWSKNTYSLRIDNKIMSTIPLSRTKIQDIQEKFSLK</sequence>
<protein>
    <submittedName>
        <fullName evidence="3">ABC transporter ATP-binding protein</fullName>
    </submittedName>
</protein>
<dbReference type="Proteomes" id="UP000285567">
    <property type="component" value="Unassembled WGS sequence"/>
</dbReference>
<dbReference type="Gene3D" id="3.40.50.300">
    <property type="entry name" value="P-loop containing nucleotide triphosphate hydrolases"/>
    <property type="match status" value="1"/>
</dbReference>
<dbReference type="InterPro" id="IPR046947">
    <property type="entry name" value="LytR-like"/>
</dbReference>
<dbReference type="InterPro" id="IPR007492">
    <property type="entry name" value="LytTR_DNA-bd_dom"/>
</dbReference>
<dbReference type="AlphaFoldDB" id="A0A418IMZ1"/>
<dbReference type="RefSeq" id="WP_107600791.1">
    <property type="nucleotide sequence ID" value="NZ_QXUD01000066.1"/>
</dbReference>
<feature type="domain" description="HTH LytTR-type" evidence="2">
    <location>
        <begin position="210"/>
        <end position="316"/>
    </location>
</feature>
<dbReference type="GO" id="GO:0000156">
    <property type="term" value="F:phosphorelay response regulator activity"/>
    <property type="evidence" value="ECO:0007669"/>
    <property type="project" value="InterPro"/>
</dbReference>
<proteinExistence type="predicted"/>
<organism evidence="3 4">
    <name type="scientific">Staphylococcus xylosus</name>
    <dbReference type="NCBI Taxonomy" id="1288"/>
    <lineage>
        <taxon>Bacteria</taxon>
        <taxon>Bacillati</taxon>
        <taxon>Bacillota</taxon>
        <taxon>Bacilli</taxon>
        <taxon>Bacillales</taxon>
        <taxon>Staphylococcaceae</taxon>
        <taxon>Staphylococcus</taxon>
    </lineage>
</organism>
<dbReference type="SMART" id="SM00850">
    <property type="entry name" value="LytTR"/>
    <property type="match status" value="1"/>
</dbReference>
<evidence type="ECO:0000313" key="4">
    <source>
        <dbReference type="Proteomes" id="UP000285567"/>
    </source>
</evidence>
<evidence type="ECO:0000313" key="3">
    <source>
        <dbReference type="EMBL" id="RIN10491.1"/>
    </source>
</evidence>